<dbReference type="InterPro" id="IPR002513">
    <property type="entry name" value="Tn3_Tnp_DDE_dom"/>
</dbReference>
<evidence type="ECO:0000313" key="2">
    <source>
        <dbReference type="EMBL" id="GGM74004.1"/>
    </source>
</evidence>
<comment type="caution">
    <text evidence="2">The sequence shown here is derived from an EMBL/GenBank/DDBJ whole genome shotgun (WGS) entry which is preliminary data.</text>
</comment>
<dbReference type="GO" id="GO:0004803">
    <property type="term" value="F:transposase activity"/>
    <property type="evidence" value="ECO:0007669"/>
    <property type="project" value="InterPro"/>
</dbReference>
<dbReference type="Pfam" id="PF01526">
    <property type="entry name" value="DDE_Tnp_Tn3"/>
    <property type="match status" value="1"/>
</dbReference>
<gene>
    <name evidence="2" type="ORF">GCM10012275_50900</name>
</gene>
<feature type="domain" description="Tn3 transposase DDE" evidence="1">
    <location>
        <begin position="123"/>
        <end position="249"/>
    </location>
</feature>
<keyword evidence="3" id="KW-1185">Reference proteome</keyword>
<protein>
    <recommendedName>
        <fullName evidence="1">Tn3 transposase DDE domain-containing protein</fullName>
    </recommendedName>
</protein>
<dbReference type="Proteomes" id="UP000637578">
    <property type="component" value="Unassembled WGS sequence"/>
</dbReference>
<reference evidence="2" key="1">
    <citation type="journal article" date="2014" name="Int. J. Syst. Evol. Microbiol.">
        <title>Complete genome sequence of Corynebacterium casei LMG S-19264T (=DSM 44701T), isolated from a smear-ripened cheese.</title>
        <authorList>
            <consortium name="US DOE Joint Genome Institute (JGI-PGF)"/>
            <person name="Walter F."/>
            <person name="Albersmeier A."/>
            <person name="Kalinowski J."/>
            <person name="Ruckert C."/>
        </authorList>
    </citation>
    <scope>NUCLEOTIDE SEQUENCE</scope>
    <source>
        <strain evidence="2">CGMCC 4.5737</strain>
    </source>
</reference>
<accession>A0A8J3CCI0</accession>
<evidence type="ECO:0000313" key="3">
    <source>
        <dbReference type="Proteomes" id="UP000637578"/>
    </source>
</evidence>
<sequence>MLIALRDALRRREICVDGAGRWRNPEEDVPGDFDDNRDVHYAALGKPLQAKAFVAGLRRRLTDALDRCNTALDQGTTGGVRIVTRRGQPWISVPKLEKLPEPRNLGAIKAEVARRWGTIDLLDILKDADFLTEFTGEFVSVATREKLPRDVLRRRLLLCLFALGTNMGIRAIVATGEHGQDEAALRRVRASHITRENLRRAIVRVVNETLAARDARWWGQATATATASDSKRFGACESNLMTQFHARYGD</sequence>
<dbReference type="GO" id="GO:0006313">
    <property type="term" value="P:DNA transposition"/>
    <property type="evidence" value="ECO:0007669"/>
    <property type="project" value="InterPro"/>
</dbReference>
<reference evidence="2" key="2">
    <citation type="submission" date="2020-09" db="EMBL/GenBank/DDBJ databases">
        <authorList>
            <person name="Sun Q."/>
            <person name="Zhou Y."/>
        </authorList>
    </citation>
    <scope>NUCLEOTIDE SEQUENCE</scope>
    <source>
        <strain evidence="2">CGMCC 4.5737</strain>
    </source>
</reference>
<proteinExistence type="predicted"/>
<name>A0A8J3CCI0_9PSEU</name>
<dbReference type="EMBL" id="BMMK01000031">
    <property type="protein sequence ID" value="GGM74004.1"/>
    <property type="molecule type" value="Genomic_DNA"/>
</dbReference>
<evidence type="ECO:0000259" key="1">
    <source>
        <dbReference type="Pfam" id="PF01526"/>
    </source>
</evidence>
<dbReference type="AlphaFoldDB" id="A0A8J3CCI0"/>
<organism evidence="2 3">
    <name type="scientific">Longimycelium tulufanense</name>
    <dbReference type="NCBI Taxonomy" id="907463"/>
    <lineage>
        <taxon>Bacteria</taxon>
        <taxon>Bacillati</taxon>
        <taxon>Actinomycetota</taxon>
        <taxon>Actinomycetes</taxon>
        <taxon>Pseudonocardiales</taxon>
        <taxon>Pseudonocardiaceae</taxon>
        <taxon>Longimycelium</taxon>
    </lineage>
</organism>